<protein>
    <submittedName>
        <fullName evidence="2">Uncharacterized protein</fullName>
    </submittedName>
</protein>
<dbReference type="AlphaFoldDB" id="A0A1H4G0K9"/>
<accession>A0A1H4G0K9</accession>
<dbReference type="EMBL" id="FNRM01000015">
    <property type="protein sequence ID" value="SEB03105.1"/>
    <property type="molecule type" value="Genomic_DNA"/>
</dbReference>
<keyword evidence="1" id="KW-0472">Membrane</keyword>
<evidence type="ECO:0000256" key="1">
    <source>
        <dbReference type="SAM" id="Phobius"/>
    </source>
</evidence>
<organism evidence="2 3">
    <name type="scientific">Alkalimonas amylolytica</name>
    <dbReference type="NCBI Taxonomy" id="152573"/>
    <lineage>
        <taxon>Bacteria</taxon>
        <taxon>Pseudomonadati</taxon>
        <taxon>Pseudomonadota</taxon>
        <taxon>Gammaproteobacteria</taxon>
        <taxon>Alkalimonas</taxon>
    </lineage>
</organism>
<proteinExistence type="predicted"/>
<gene>
    <name evidence="2" type="ORF">SAMN04488051_11534</name>
</gene>
<feature type="transmembrane region" description="Helical" evidence="1">
    <location>
        <begin position="103"/>
        <end position="126"/>
    </location>
</feature>
<dbReference type="RefSeq" id="WP_091345407.1">
    <property type="nucleotide sequence ID" value="NZ_FNRM01000015.1"/>
</dbReference>
<dbReference type="Proteomes" id="UP000198773">
    <property type="component" value="Unassembled WGS sequence"/>
</dbReference>
<reference evidence="2 3" key="1">
    <citation type="submission" date="2016-10" db="EMBL/GenBank/DDBJ databases">
        <authorList>
            <person name="de Groot N.N."/>
        </authorList>
    </citation>
    <scope>NUCLEOTIDE SEQUENCE [LARGE SCALE GENOMIC DNA]</scope>
    <source>
        <strain evidence="2 3">CGMCC 1.3430</strain>
    </source>
</reference>
<keyword evidence="3" id="KW-1185">Reference proteome</keyword>
<feature type="transmembrane region" description="Helical" evidence="1">
    <location>
        <begin position="12"/>
        <end position="41"/>
    </location>
</feature>
<evidence type="ECO:0000313" key="3">
    <source>
        <dbReference type="Proteomes" id="UP000198773"/>
    </source>
</evidence>
<keyword evidence="1" id="KW-1133">Transmembrane helix</keyword>
<sequence>MITFLAINHMEIYIVLSLLFLGFISVVSFLTAWLFVGWFVVLPIQKQLRANNEDVVSDWVIFLWKPWVYAWAIFYPLGRFNSGKSHFYSKPERMKAYASKTQWRLCAWMEMSKIFFLIVVVAGVGLDQVFDW</sequence>
<evidence type="ECO:0000313" key="2">
    <source>
        <dbReference type="EMBL" id="SEB03105.1"/>
    </source>
</evidence>
<dbReference type="STRING" id="152573.SAMN04488051_11534"/>
<feature type="transmembrane region" description="Helical" evidence="1">
    <location>
        <begin position="61"/>
        <end position="82"/>
    </location>
</feature>
<keyword evidence="1" id="KW-0812">Transmembrane</keyword>
<dbReference type="OrthoDB" id="6386446at2"/>
<name>A0A1H4G0K9_ALKAM</name>